<proteinExistence type="inferred from homology"/>
<organism evidence="12">
    <name type="scientific">Cacopsylla melanoneura</name>
    <dbReference type="NCBI Taxonomy" id="428564"/>
    <lineage>
        <taxon>Eukaryota</taxon>
        <taxon>Metazoa</taxon>
        <taxon>Ecdysozoa</taxon>
        <taxon>Arthropoda</taxon>
        <taxon>Hexapoda</taxon>
        <taxon>Insecta</taxon>
        <taxon>Pterygota</taxon>
        <taxon>Neoptera</taxon>
        <taxon>Paraneoptera</taxon>
        <taxon>Hemiptera</taxon>
        <taxon>Sternorrhyncha</taxon>
        <taxon>Psylloidea</taxon>
        <taxon>Psyllidae</taxon>
        <taxon>Psyllinae</taxon>
        <taxon>Cacopsylla</taxon>
    </lineage>
</organism>
<accession>A0A8D9AQJ1</accession>
<evidence type="ECO:0000256" key="3">
    <source>
        <dbReference type="ARBA" id="ARBA00022679"/>
    </source>
</evidence>
<sequence>MALIKSKSTLEVIRYIPSKKIRTNSKLQVILKRSKQKTRVCNVLAGLCMGLYLGVLLRPKLLTLFLPKPSASFSSDSTSILTSPSGGVPAHEVHHDPLSSRMAGDAFHGSVTGTLGRSFDQEKAYRIVNISGPPNIEGSADSLLFVGVMTANAYLATRAAAVYETWAKDVPGRVAFFSSEISQLPPNQPDLPLVKLRGVDDSYPPQKKSFMMLQYMWEHYGDRFEWFMRADDDVYVRTDKLEGVLRSVDSSKPQFIGQAGRGNQEEFGLLSLEYDENFCMGGPGIILSRATLALVAPHIKYCLKNLYTTHEDVELGRCVQKFAGIPCTWSYEMQNILYHNSSGRDAFTGNLKVKEVHRAMTLHPVKRHKHMYRIHNYMRGLKIHEISQETLFKHRDIYTMLHLLGGGSNSTSHGKLELLWNARELSQSELTHRDLTHFGLALNVPLFDKGLGEEGYLGDPFSLGKKPGLLKSSLSLSPWTFMSRTVSAPGNLNPRKKLESHIKEGLDDVIREVMENLNKFSRERGRMIEYKELLYGYYRENPQYGIDYILDLLLVYKKYRGRKMTVPVRKHTYVQQQFTDLQIRELVPDISSYEYKPPPSHDETDPRDDKSGLYPDEDILLSVNPAAWSGGRQHRIPAPVLINFILGLSGRFETFQRFIDNFERVCLKADGHVKLYIVLFPPNTLDNTAPASDTGQSGNSVNRTMRQVNALNAKYARKISVLPVFDTFSRAKALQIGASQVRPPNDLLFFVDVDILFTSDALERIRAHTLRMRQVYFPIVFSQYDPALVYSRETAPDHFRISEEAGYWRTFGYGIAACYKSDFDKVGGFDSSISGWGKEDVDLFDKFVRGGAAPSEPDNPPSIGPGPQTTPVRIFRAPDPHLIHVYHDAQCDARSAQYTMCVNSRAQSLASQQVLGDFVARNKDYFGRREKLIPEDFR</sequence>
<reference evidence="12" key="1">
    <citation type="submission" date="2021-05" db="EMBL/GenBank/DDBJ databases">
        <authorList>
            <person name="Alioto T."/>
            <person name="Alioto T."/>
            <person name="Gomez Garrido J."/>
        </authorList>
    </citation>
    <scope>NUCLEOTIDE SEQUENCE</scope>
</reference>
<dbReference type="EMBL" id="HBUF01583201">
    <property type="protein sequence ID" value="CAG6770918.1"/>
    <property type="molecule type" value="Transcribed_RNA"/>
</dbReference>
<keyword evidence="9" id="KW-0325">Glycoprotein</keyword>
<keyword evidence="8 10" id="KW-0472">Membrane</keyword>
<evidence type="ECO:0000256" key="1">
    <source>
        <dbReference type="ARBA" id="ARBA00004447"/>
    </source>
</evidence>
<feature type="compositionally biased region" description="Basic and acidic residues" evidence="11">
    <location>
        <begin position="599"/>
        <end position="611"/>
    </location>
</feature>
<dbReference type="Gene3D" id="3.90.550.10">
    <property type="entry name" value="Spore Coat Polysaccharide Biosynthesis Protein SpsA, Chain A"/>
    <property type="match status" value="1"/>
</dbReference>
<keyword evidence="5 10" id="KW-0735">Signal-anchor</keyword>
<dbReference type="Pfam" id="PF05679">
    <property type="entry name" value="CHGN"/>
    <property type="match status" value="1"/>
</dbReference>
<evidence type="ECO:0000256" key="9">
    <source>
        <dbReference type="ARBA" id="ARBA00023180"/>
    </source>
</evidence>
<dbReference type="FunFam" id="3.90.550.50:FF:000004">
    <property type="entry name" value="Hexosyltransferase"/>
    <property type="match status" value="1"/>
</dbReference>
<evidence type="ECO:0000256" key="8">
    <source>
        <dbReference type="ARBA" id="ARBA00023136"/>
    </source>
</evidence>
<dbReference type="SUPFAM" id="SSF53448">
    <property type="entry name" value="Nucleotide-diphospho-sugar transferases"/>
    <property type="match status" value="1"/>
</dbReference>
<evidence type="ECO:0000256" key="6">
    <source>
        <dbReference type="ARBA" id="ARBA00022989"/>
    </source>
</evidence>
<dbReference type="InterPro" id="IPR051227">
    <property type="entry name" value="CS_glycosyltransferase"/>
</dbReference>
<comment type="similarity">
    <text evidence="2 10">Belongs to the chondroitin N-acetylgalactosaminyltransferase family.</text>
</comment>
<evidence type="ECO:0000256" key="7">
    <source>
        <dbReference type="ARBA" id="ARBA00023034"/>
    </source>
</evidence>
<comment type="subcellular location">
    <subcellularLocation>
        <location evidence="1 10">Golgi apparatus</location>
        <location evidence="1 10">Golgi stack membrane</location>
        <topology evidence="1 10">Single-pass type II membrane protein</topology>
    </subcellularLocation>
</comment>
<dbReference type="PANTHER" id="PTHR12369:SF11">
    <property type="entry name" value="HEXOSYLTRANSFERASE"/>
    <property type="match status" value="1"/>
</dbReference>
<evidence type="ECO:0000256" key="2">
    <source>
        <dbReference type="ARBA" id="ARBA00009239"/>
    </source>
</evidence>
<protein>
    <recommendedName>
        <fullName evidence="10">Hexosyltransferase</fullName>
        <ecNumber evidence="10">2.4.1.-</ecNumber>
    </recommendedName>
</protein>
<dbReference type="InterPro" id="IPR008428">
    <property type="entry name" value="Chond_GalNAc"/>
</dbReference>
<dbReference type="GO" id="GO:0047238">
    <property type="term" value="F:glucuronosyl-N-acetylgalactosaminyl-proteoglycan 4-beta-N-acetylgalactosaminyltransferase activity"/>
    <property type="evidence" value="ECO:0007669"/>
    <property type="project" value="TreeGrafter"/>
</dbReference>
<dbReference type="EC" id="2.4.1.-" evidence="10"/>
<dbReference type="GO" id="GO:0032580">
    <property type="term" value="C:Golgi cisterna membrane"/>
    <property type="evidence" value="ECO:0007669"/>
    <property type="project" value="UniProtKB-SubCell"/>
</dbReference>
<feature type="transmembrane region" description="Helical" evidence="10">
    <location>
        <begin position="40"/>
        <end position="57"/>
    </location>
</feature>
<dbReference type="PANTHER" id="PTHR12369">
    <property type="entry name" value="CHONDROITIN SYNTHASE"/>
    <property type="match status" value="1"/>
</dbReference>
<keyword evidence="6 10" id="KW-1133">Transmembrane helix</keyword>
<dbReference type="AlphaFoldDB" id="A0A8D9AQJ1"/>
<evidence type="ECO:0000256" key="11">
    <source>
        <dbReference type="SAM" id="MobiDB-lite"/>
    </source>
</evidence>
<dbReference type="InterPro" id="IPR029044">
    <property type="entry name" value="Nucleotide-diphossugar_trans"/>
</dbReference>
<feature type="region of interest" description="Disordered" evidence="11">
    <location>
        <begin position="591"/>
        <end position="611"/>
    </location>
</feature>
<dbReference type="Gene3D" id="3.90.550.50">
    <property type="match status" value="1"/>
</dbReference>
<evidence type="ECO:0000256" key="5">
    <source>
        <dbReference type="ARBA" id="ARBA00022968"/>
    </source>
</evidence>
<evidence type="ECO:0000256" key="4">
    <source>
        <dbReference type="ARBA" id="ARBA00022692"/>
    </source>
</evidence>
<keyword evidence="7 10" id="KW-0333">Golgi apparatus</keyword>
<keyword evidence="3 10" id="KW-0808">Transferase</keyword>
<name>A0A8D9AQJ1_9HEMI</name>
<keyword evidence="4 10" id="KW-0812">Transmembrane</keyword>
<evidence type="ECO:0000256" key="10">
    <source>
        <dbReference type="RuleBase" id="RU364016"/>
    </source>
</evidence>
<evidence type="ECO:0000313" key="12">
    <source>
        <dbReference type="EMBL" id="CAG6770918.1"/>
    </source>
</evidence>